<dbReference type="PROSITE" id="PS51820">
    <property type="entry name" value="PA14"/>
    <property type="match status" value="1"/>
</dbReference>
<dbReference type="CDD" id="cd00603">
    <property type="entry name" value="IPT_PCSR"/>
    <property type="match status" value="5"/>
</dbReference>
<evidence type="ECO:0000256" key="7">
    <source>
        <dbReference type="ARBA" id="ARBA00022737"/>
    </source>
</evidence>
<feature type="transmembrane region" description="Helical" evidence="13">
    <location>
        <begin position="3856"/>
        <end position="3879"/>
    </location>
</feature>
<evidence type="ECO:0000256" key="11">
    <source>
        <dbReference type="ARBA" id="ARBA00023273"/>
    </source>
</evidence>
<dbReference type="Pfam" id="PF01833">
    <property type="entry name" value="TIG"/>
    <property type="match status" value="8"/>
</dbReference>
<dbReference type="InterPro" id="IPR019316">
    <property type="entry name" value="G8_domain"/>
</dbReference>
<proteinExistence type="predicted"/>
<feature type="domain" description="PA14" evidence="16">
    <location>
        <begin position="320"/>
        <end position="479"/>
    </location>
</feature>
<evidence type="ECO:0000256" key="1">
    <source>
        <dbReference type="ARBA" id="ARBA00004167"/>
    </source>
</evidence>
<evidence type="ECO:0000256" key="5">
    <source>
        <dbReference type="ARBA" id="ARBA00022692"/>
    </source>
</evidence>
<keyword evidence="18" id="KW-1185">Reference proteome</keyword>
<feature type="domain" description="G8" evidence="15">
    <location>
        <begin position="2741"/>
        <end position="2867"/>
    </location>
</feature>
<comment type="caution">
    <text evidence="17">The sequence shown here is derived from an EMBL/GenBank/DDBJ whole genome shotgun (WGS) entry which is preliminary data.</text>
</comment>
<sequence length="4050" mass="442371">MNTLLLSFLNVELLLFAVASAKLFTEPQEGSLAGGTWITLTLDGLTSPQLQFMYSISGSLLEVSLVNPILPPVRCDVHPVYFDVSIIRCKTRPAQQEGLYQLEVIANGQVISNLGGMPCDNCTFKFSVAQTPVVYQINPPSGVPGNIIQVCGKIIAGRYETIDFNVDYIDGPVILEAEGDGWISLCSFANKQTRSIYPVQMDHGTGTLQCRVEGSYIGSQNISFSVFNKGKSMVHKDAWLISAKQELFLYQTFSDIASVFPVSGSLGGGSDLTITGDFFDQPVQVTVAGVPCEIKHCSPRKISCTTGPIAETRRLAAPQAGNRGLFFEVWDDAAGTDLTETAPGYRWQIVPNASSPERFLSQAQQSFSSRLRGFFVAPQTNNYTFWIQADGRASLHLSLSEDPGKKVKVAFIPAGASEWSEHWEKNWSKSWQPKSQKFELMGGSKYYLEALHHGKAPSSGMQVGVQLHNTWLNPDVVNTYRRERHEIRASAHWLPEIQMLTLSGTGWFRISWDNVSSNTMATNATADQVQMVIEELLSVKCETEPLSAKFLLRNGFEEGQRDPATEGHVASWTEPFCGRFSIHRPKHLVKMSPSTLPRYNLTEYTHVCFAYKGYVSDTLYVSVSYINSFLNTMKKNLSCLWSLNETSPESWKFTCADLWRCCVNGSESLRDLEANSPVFVHQIDMLIPEREEETSSWFYLDEIIVSDRNIAVFQRGPRPARPGGNVIQEVSVLGSPPTYNVSFLVAGCGSNLPLLSLSRGALPSEGSEEDHLAVSTEGANVSLTVQRLQAASPPIGGTFRILLPNTVISGVPVHVSSHHLRELLQSNSDNATGQYFNASDFTVTKDVSTCYQNVWTLTWNSMAGDLPIVIDVSAENLTGLNPTIAARVVYDGGVFIGPIFGDMLATANNRTQVVVVVNDVPANCSGSCSFQYSQEATPLVSHVDYSLADGLHTRVYITGSGFTEDSQALQIEVNQTTCQVMTSNQTAVVCWMNVLPMGLYHVTLLVRPYGFARNASKGQGIYLRVKPRLEAIEAPTASEIGGCSVILRGTGFDGISQVLFGSHPCPMNTNTSNSVRIECEVPSRGDEEYVVPVTLTAGSQSATFTEVFKYDPSLNPAVVSLSRNRSSTAGPQSLQIGISSFANCTGLDVQVKIEATVAQIQARTAYGIDVLLPALADGWYNLSVIINGIAIGSHGVDPFIQYDTEILSIEPCCGSVLGGTVLTISGKGFSQNPSLVSVFIGTQTCDVTRSVEETIWCQTPPAADFSNIESQDISVLVGVFIGNRSSPLLPSWSFPKRNITFTYQMALTPIVTSVEVKMANDSLWLGIKGINITGSVAKLGDSECELEFQCANESTTLSQCSFPLSTLEPGIYPVRVLQKQLGYANVTAALQNFRFVPKVKAIIPSQGSACGGLLLTISGLFLKSRRNSVHVNLTGNYTCEIHSVDHNRISCALLPREPPLGDWWLPDTSQALNVTVTVNGIQSVCLTDCALHLLKEWTPRVDAVVWEINGTLSSLLIRGQRLALATDELVIQVDNRDPCNVTFWNETSIQCQTGSLSPGEHSLSVSNRRSGHACFSRDSRIFTVIPCVLKFYPQNFSTNGGGLLAIQGAALKGRNSTSILVGNQPCLITDVSYVVLRCSVPLGNGINALALEIDGNSYHLGEITYSEEFTPIFLFLLPPVGLLLTITVSRITGVESMHISIGDSPCTNITGNYTTLQCSAPRLPAGEYQIRGGDFLRGWASSNLTFTSQLTVTSTRNNWGGLGGGEVHMHGTGFAPGNTSVTICGAPCEMLGDTTTTDVSCLAPRLDASLAVLCGLTHPSEDCKGAGTTYIQCDVHITAGAYSLAGARPYIYLCDDDSLLDNKTKVNSPQALFAGLFFSPKVERDEVLIYNSSCNITMETEAEMECEGTNQPITAKITEIRKNWGQNTQRHLPLQFCGRWSKNSSWLDGHLPQDGANVTVERGQTLLLDTTTGILNLLHVKGGKLLLAGPGPIEIHAHYILVTDGGEFQVGSPDKPLRDKAHIHLYGSFHSATFFPYGAKFLAVRNGTVSMHGWVPQVVSTHLKSAACVNDSRIFLEEPVDWQPGDEVIVSGTGPGDTYRQEEIVTIEAVNNTELYLRSPLRYPHSSGEEWVHGQRFALKAVVALLSRRIVVRGNLTRERMSHLSACAEAGVSGDASVCLYKRSERMLGSRDMGAVVIVQAFQGEDSHIRLEGVQFQHVGQAFQQHLSALTIAGDARMTDSYIRGCSVWDSFGRGLSLSRTSELRVDNNVFYNILGHGILLGGSLEQGNRVRHNTVIGLSGTDGLSNIETLSPAGIYIRAPANQIEANTVCAAGYGYFFHLSPEGPSQTPLLAFSKNTAHSCTRYGLLVYPEYQPKRVDGLGPVLFQSFTAWRNQGGAQIFSSRNLELRNFQIYACKDFGIDIVESLGNTTVANSLLLGHLGQKDSSCMSAGLKTPQRHELLVSNTSFMNFDISTCTAIRTCSGCYQGQGGFTVRAERLAFLNSPNQASFPFPHSAILEDLDGSLTRQEGSHLLASMDTLAASCVASANFSHAARGSVCGRDVIFHRMSIGLKEAPDFPYNLTVTDSNNKTTTVHYVSDTLSNPYGWMALLLDQETYTLTFGNPFVSKQLQYSATFDNFIAGNYLLVEHENLPSYVEVMVFCGTRPGQPLQSLPSHDHNKGCDWFFNSKLGKLTYLVTGEELVQVTLKGEEKIPLPSPAPVSPPDIILKWSFPESWSGVKKGWGGYNHSIPAPGEDVIILPNRTILVDTTLPPLRGLYILGTLEFPVNSSNVLSVTCIVVAGGELKVGTFQHPLERGMKLLILLRASEGVYCDRLDGINVHPGTVGVYGKVQIHSAYPRKSWTHLGSDIAPDNERIWVEDEVDWSPGGNIVISSSSYDAHQAEVVTLKEINGHSIRFQERLLHRHIGRSHSIEDGRHVPLAAEVGLLTRNIQIKSDTACSGRLLVGRFRSTSGTEFAGDLRLSNIEILNFGPSQLPAIGFSNISLGSSIISSSIHHSCGGGIQAVTSSGISLRDNVVFNTVGPGIDLEGQTHSLIRNLIILSKQPEGLPNWVAGIKVNKIDGSYLLGNVVAGSERIAFHIRGQECLLAGEYYTDNVAHSSLHGVHLYRGDGFQNCTKITGFLSYKNYDYGVMFQLESSVVMDNMMLVDNAVGVLPVVYSPSAKQHRLGKKYIELRNSVIIATSSTFDCIKDRIMPLSANLTSRDRAPYYPQRGRIGILWPSFASEPSQWPDNPWHKIRNYAAVSGIMKLQEVTFTGFTKSCYSDDRDVCIMSNPDSVGIMYPITAEMTRMSHVHEQNKFYFHTLEISINGSKDFEYLEMRCEGSRKALFKDLDGSALGLQPPVSVFPKSMSEWTESCLHAGIYREDTKCIYKPSMQGYFCKDTDHALVILESLDTEADGRRSSPVVSVTGSFVEAFSSGVSHVSCCPSEHPRAFYSVLPSNKLTKVCFAGLTPPSLRLRLIGGQNSTRLLIAIFYDEPRSLYVFMNGNYIPLASSSSSAFLTNAMAGAHSFSFENNLLYVLLHGDDPIEIYTSFSLHAAFTIAETIGEEGQRRVVHRLADFLQIGRDHVRIVQSASGSESTLKVISDNVGKRRRECPPMTSCTAFCCRAGWEKTRTGAANVWVLQSSHAATPLRVLIIEIGEPPGLFRNKLVPSFSSDRLKSLASTVINAQQIGDLQRALELPIDTLMVTQSFLSSPLGGSAGNGSSLTPGGCLYVRPYNISVLVQPSDGEMEQELPVQPQIIFLDKQGRRVETLGLPSEPWVMTACLKSSSEAVLKGHTRVEVRDGRAIFTNLAISNSGSNWCLVFTVISPPGADFTVESQPFTIFPIPNGGKSITVLAAVLGSVVSVLVMGLLVFCWSKKSKSFKTKIEQANVPQAKSNMKSSQILPQQRSTRADLHRAREENKRDIAGIEGDTEANGVPGNTARQIKELHQQTVKAMSMQKISTVEHKRKSRENLSMTRKHDSSRPLHGRTALWGSLELQQRGAKEFCDWKDTHQQLFACTYGKEMGGGEPGPQNVNRERQETAVGS</sequence>
<feature type="region of interest" description="Disordered" evidence="12">
    <location>
        <begin position="3897"/>
        <end position="3917"/>
    </location>
</feature>
<dbReference type="InterPro" id="IPR014756">
    <property type="entry name" value="Ig_E-set"/>
</dbReference>
<dbReference type="InterPro" id="IPR002909">
    <property type="entry name" value="IPT_dom"/>
</dbReference>
<evidence type="ECO:0000256" key="8">
    <source>
        <dbReference type="ARBA" id="ARBA00022989"/>
    </source>
</evidence>
<evidence type="ECO:0000256" key="12">
    <source>
        <dbReference type="SAM" id="MobiDB-lite"/>
    </source>
</evidence>
<evidence type="ECO:0000256" key="13">
    <source>
        <dbReference type="SAM" id="Phobius"/>
    </source>
</evidence>
<reference evidence="17" key="1">
    <citation type="submission" date="2021-09" db="EMBL/GenBank/DDBJ databases">
        <title>The genome of Mauremys mutica provides insights into the evolution of semi-aquatic lifestyle.</title>
        <authorList>
            <person name="Gong S."/>
            <person name="Gao Y."/>
        </authorList>
    </citation>
    <scope>NUCLEOTIDE SEQUENCE</scope>
    <source>
        <strain evidence="17">MM-2020</strain>
        <tissue evidence="17">Muscle</tissue>
    </source>
</reference>
<dbReference type="InterPro" id="IPR011050">
    <property type="entry name" value="Pectin_lyase_fold/virulence"/>
</dbReference>
<dbReference type="Proteomes" id="UP000827986">
    <property type="component" value="Unassembled WGS sequence"/>
</dbReference>
<organism evidence="17 18">
    <name type="scientific">Mauremys mutica</name>
    <name type="common">yellowpond turtle</name>
    <dbReference type="NCBI Taxonomy" id="74926"/>
    <lineage>
        <taxon>Eukaryota</taxon>
        <taxon>Metazoa</taxon>
        <taxon>Chordata</taxon>
        <taxon>Craniata</taxon>
        <taxon>Vertebrata</taxon>
        <taxon>Euteleostomi</taxon>
        <taxon>Archelosauria</taxon>
        <taxon>Testudinata</taxon>
        <taxon>Testudines</taxon>
        <taxon>Cryptodira</taxon>
        <taxon>Durocryptodira</taxon>
        <taxon>Testudinoidea</taxon>
        <taxon>Geoemydidae</taxon>
        <taxon>Geoemydinae</taxon>
        <taxon>Mauremys</taxon>
    </lineage>
</organism>
<dbReference type="InterPro" id="IPR006626">
    <property type="entry name" value="PbH1"/>
</dbReference>
<keyword evidence="8 13" id="KW-1133">Transmembrane helix</keyword>
<evidence type="ECO:0000313" key="18">
    <source>
        <dbReference type="Proteomes" id="UP000827986"/>
    </source>
</evidence>
<dbReference type="InterPro" id="IPR055401">
    <property type="entry name" value="CEMIP_beta-hel_dom"/>
</dbReference>
<keyword evidence="10" id="KW-0325">Glycoprotein</keyword>
<evidence type="ECO:0000256" key="3">
    <source>
        <dbReference type="ARBA" id="ARBA00004316"/>
    </source>
</evidence>
<dbReference type="SMART" id="SM01225">
    <property type="entry name" value="G8"/>
    <property type="match status" value="2"/>
</dbReference>
<keyword evidence="5 13" id="KW-0812">Transmembrane</keyword>
<dbReference type="GO" id="GO:0042995">
    <property type="term" value="C:cell projection"/>
    <property type="evidence" value="ECO:0007669"/>
    <property type="project" value="UniProtKB-SubCell"/>
</dbReference>
<dbReference type="Pfam" id="PF24606">
    <property type="entry name" value="CEMIP_beta-hel"/>
    <property type="match status" value="1"/>
</dbReference>
<evidence type="ECO:0008006" key="19">
    <source>
        <dbReference type="Google" id="ProtNLM"/>
    </source>
</evidence>
<keyword evidence="7" id="KW-0677">Repeat</keyword>
<name>A0A9D4AYA8_9SAUR</name>
<dbReference type="InterPro" id="IPR037524">
    <property type="entry name" value="PA14/GLEYA"/>
</dbReference>
<dbReference type="GO" id="GO:0005886">
    <property type="term" value="C:plasma membrane"/>
    <property type="evidence" value="ECO:0007669"/>
    <property type="project" value="UniProtKB-SubCell"/>
</dbReference>
<feature type="region of interest" description="Disordered" evidence="12">
    <location>
        <begin position="3962"/>
        <end position="3992"/>
    </location>
</feature>
<keyword evidence="4" id="KW-1003">Cell membrane</keyword>
<keyword evidence="6 14" id="KW-0732">Signal</keyword>
<dbReference type="EMBL" id="JAHDVG010000482">
    <property type="protein sequence ID" value="KAH1173251.1"/>
    <property type="molecule type" value="Genomic_DNA"/>
</dbReference>
<dbReference type="SUPFAM" id="SSF81296">
    <property type="entry name" value="E set domains"/>
    <property type="match status" value="7"/>
</dbReference>
<feature type="region of interest" description="Disordered" evidence="12">
    <location>
        <begin position="4026"/>
        <end position="4050"/>
    </location>
</feature>
<gene>
    <name evidence="17" type="ORF">KIL84_017090</name>
</gene>
<dbReference type="Pfam" id="PF10162">
    <property type="entry name" value="G8"/>
    <property type="match status" value="2"/>
</dbReference>
<feature type="domain" description="G8" evidence="15">
    <location>
        <begin position="1944"/>
        <end position="2065"/>
    </location>
</feature>
<dbReference type="PANTHER" id="PTHR46769">
    <property type="entry name" value="POLYCYSTIC KIDNEY AND HEPATIC DISEASE 1 (AUTOSOMAL RECESSIVE)-LIKE 1"/>
    <property type="match status" value="1"/>
</dbReference>
<dbReference type="InterPro" id="IPR013783">
    <property type="entry name" value="Ig-like_fold"/>
</dbReference>
<protein>
    <recommendedName>
        <fullName evidence="19">Fibrocystin</fullName>
    </recommendedName>
</protein>
<keyword evidence="11" id="KW-0966">Cell projection</keyword>
<evidence type="ECO:0000259" key="15">
    <source>
        <dbReference type="PROSITE" id="PS51484"/>
    </source>
</evidence>
<evidence type="ECO:0000259" key="16">
    <source>
        <dbReference type="PROSITE" id="PS51820"/>
    </source>
</evidence>
<evidence type="ECO:0000313" key="17">
    <source>
        <dbReference type="EMBL" id="KAH1173251.1"/>
    </source>
</evidence>
<evidence type="ECO:0000256" key="14">
    <source>
        <dbReference type="SAM" id="SignalP"/>
    </source>
</evidence>
<dbReference type="Gene3D" id="2.160.20.10">
    <property type="entry name" value="Single-stranded right-handed beta-helix, Pectin lyase-like"/>
    <property type="match status" value="2"/>
</dbReference>
<dbReference type="PROSITE" id="PS51484">
    <property type="entry name" value="G8"/>
    <property type="match status" value="2"/>
</dbReference>
<dbReference type="SUPFAM" id="SSF51126">
    <property type="entry name" value="Pectin lyase-like"/>
    <property type="match status" value="2"/>
</dbReference>
<accession>A0A9D4AYA8</accession>
<dbReference type="Gene3D" id="2.60.40.10">
    <property type="entry name" value="Immunoglobulins"/>
    <property type="match status" value="6"/>
</dbReference>
<feature type="compositionally biased region" description="Polar residues" evidence="12">
    <location>
        <begin position="3897"/>
        <end position="3913"/>
    </location>
</feature>
<dbReference type="InterPro" id="IPR052387">
    <property type="entry name" value="Fibrocystin"/>
</dbReference>
<dbReference type="PANTHER" id="PTHR46769:SF1">
    <property type="entry name" value="FIBROCYSTIN"/>
    <property type="match status" value="1"/>
</dbReference>
<dbReference type="SMART" id="SM00710">
    <property type="entry name" value="PbH1"/>
    <property type="match status" value="8"/>
</dbReference>
<dbReference type="SMART" id="SM00429">
    <property type="entry name" value="IPT"/>
    <property type="match status" value="3"/>
</dbReference>
<keyword evidence="9 13" id="KW-0472">Membrane</keyword>
<feature type="signal peptide" evidence="14">
    <location>
        <begin position="1"/>
        <end position="21"/>
    </location>
</feature>
<evidence type="ECO:0000256" key="9">
    <source>
        <dbReference type="ARBA" id="ARBA00023136"/>
    </source>
</evidence>
<evidence type="ECO:0000256" key="6">
    <source>
        <dbReference type="ARBA" id="ARBA00022729"/>
    </source>
</evidence>
<evidence type="ECO:0000256" key="10">
    <source>
        <dbReference type="ARBA" id="ARBA00023180"/>
    </source>
</evidence>
<feature type="compositionally biased region" description="Basic and acidic residues" evidence="12">
    <location>
        <begin position="4040"/>
        <end position="4050"/>
    </location>
</feature>
<evidence type="ECO:0000256" key="2">
    <source>
        <dbReference type="ARBA" id="ARBA00004236"/>
    </source>
</evidence>
<comment type="subcellular location">
    <subcellularLocation>
        <location evidence="2">Cell membrane</location>
    </subcellularLocation>
    <subcellularLocation>
        <location evidence="3">Cell projection</location>
    </subcellularLocation>
    <subcellularLocation>
        <location evidence="1">Membrane</location>
        <topology evidence="1">Single-pass membrane protein</topology>
    </subcellularLocation>
</comment>
<dbReference type="InterPro" id="IPR012334">
    <property type="entry name" value="Pectin_lyas_fold"/>
</dbReference>
<feature type="chain" id="PRO_5039147856" description="Fibrocystin" evidence="14">
    <location>
        <begin position="22"/>
        <end position="4050"/>
    </location>
</feature>
<evidence type="ECO:0000256" key="4">
    <source>
        <dbReference type="ARBA" id="ARBA00022475"/>
    </source>
</evidence>
<dbReference type="SUPFAM" id="SSF56988">
    <property type="entry name" value="Anthrax protective antigen"/>
    <property type="match status" value="1"/>
</dbReference>
<dbReference type="CDD" id="cd00102">
    <property type="entry name" value="IPT"/>
    <property type="match status" value="1"/>
</dbReference>